<keyword evidence="8" id="KW-0804">Transcription</keyword>
<keyword evidence="5" id="KW-0597">Phosphoprotein</keyword>
<comment type="subcellular location">
    <subcellularLocation>
        <location evidence="2">Cytoplasm</location>
    </subcellularLocation>
    <subcellularLocation>
        <location evidence="1">Nucleus</location>
    </subcellularLocation>
</comment>
<feature type="coiled-coil region" evidence="10">
    <location>
        <begin position="508"/>
        <end position="535"/>
    </location>
</feature>
<feature type="region of interest" description="Disordered" evidence="11">
    <location>
        <begin position="231"/>
        <end position="277"/>
    </location>
</feature>
<reference evidence="13 14" key="1">
    <citation type="submission" date="2020-08" db="EMBL/GenBank/DDBJ databases">
        <title>Plant Genome Project.</title>
        <authorList>
            <person name="Zhang R.-G."/>
        </authorList>
    </citation>
    <scope>NUCLEOTIDE SEQUENCE [LARGE SCALE GENOMIC DNA]</scope>
    <source>
        <tissue evidence="13">Rhizome</tissue>
    </source>
</reference>
<evidence type="ECO:0000256" key="2">
    <source>
        <dbReference type="ARBA" id="ARBA00004496"/>
    </source>
</evidence>
<feature type="compositionally biased region" description="Basic and acidic residues" evidence="11">
    <location>
        <begin position="710"/>
        <end position="737"/>
    </location>
</feature>
<dbReference type="InterPro" id="IPR040221">
    <property type="entry name" value="CDCA7/CDA7L"/>
</dbReference>
<evidence type="ECO:0000256" key="11">
    <source>
        <dbReference type="SAM" id="MobiDB-lite"/>
    </source>
</evidence>
<keyword evidence="6" id="KW-0832">Ubl conjugation</keyword>
<feature type="coiled-coil region" evidence="10">
    <location>
        <begin position="984"/>
        <end position="1011"/>
    </location>
</feature>
<evidence type="ECO:0000256" key="8">
    <source>
        <dbReference type="ARBA" id="ARBA00023163"/>
    </source>
</evidence>
<dbReference type="GO" id="GO:0006355">
    <property type="term" value="P:regulation of DNA-templated transcription"/>
    <property type="evidence" value="ECO:0007669"/>
    <property type="project" value="InterPro"/>
</dbReference>
<dbReference type="EMBL" id="JACMSC010000006">
    <property type="protein sequence ID" value="KAG6517177.1"/>
    <property type="molecule type" value="Genomic_DNA"/>
</dbReference>
<comment type="caution">
    <text evidence="13">The sequence shown here is derived from an EMBL/GenBank/DDBJ whole genome shotgun (WGS) entry which is preliminary data.</text>
</comment>
<organism evidence="13 14">
    <name type="scientific">Zingiber officinale</name>
    <name type="common">Ginger</name>
    <name type="synonym">Amomum zingiber</name>
    <dbReference type="NCBI Taxonomy" id="94328"/>
    <lineage>
        <taxon>Eukaryota</taxon>
        <taxon>Viridiplantae</taxon>
        <taxon>Streptophyta</taxon>
        <taxon>Embryophyta</taxon>
        <taxon>Tracheophyta</taxon>
        <taxon>Spermatophyta</taxon>
        <taxon>Magnoliopsida</taxon>
        <taxon>Liliopsida</taxon>
        <taxon>Zingiberales</taxon>
        <taxon>Zingiberaceae</taxon>
        <taxon>Zingiber</taxon>
    </lineage>
</organism>
<dbReference type="GO" id="GO:0005737">
    <property type="term" value="C:cytoplasm"/>
    <property type="evidence" value="ECO:0007669"/>
    <property type="project" value="UniProtKB-SubCell"/>
</dbReference>
<evidence type="ECO:0000256" key="6">
    <source>
        <dbReference type="ARBA" id="ARBA00022843"/>
    </source>
</evidence>
<sequence length="1191" mass="131124">MAVPRTPKGNGHRAAGKTKKPDEAASSDAASPRKRTKSPGVRVVGNRIYDSQRGKTCHQCRQKTMDFTAACKQMKGGKICTIKFCHKCLLNRYGENAEQVAVLENWSCPKCRGVCNCSFCMKKKGQQPTGILIHAAKATGFTSVHELLDNKGSEVVIAADGLRSLSAGNPPSLKRGTGASKRSRNLEKFPDGQDAVLSVDSNAEKDESLLKNERTKSSKKLKFISENSVGLADDNAKPKNGNKEAKDVKKTSVNSKNDDMHSGSNLPRPPIQSNGCEGGVIAEKEKLQSKPTSKKPVSQKHVTGKSNFAEAKVLVDTLNTIANGKSHLKADKSRKCAIKINQPDQENVAPVVPLGTPLLEVAGSDWTAEDVGAALQFLEFCNAFSEVLDVHKGEPECVLRELARGRVGRGGLYSSVVKFHVKLLSFIQKDMGEDSISYSVNSGDKWLQSLVKYIDENASVLKMPLDFLKKDSLSYDSMDCSNKLRLLNLLCDMTLGTEALRNWIDEENNKYIERKKEAKENIIAAKKKGNDLKKKLKDDVAKAMLSLRDKPLSVAEHENLVSHIRTKTERAHAEMLEMMELLPTSMSSVVDALSIMRKKKGQQPTGILIHAAKATGFTSVHELLDNKGSEVVIAADGLRSLSAGNPPSLKRGTGASKRSRNLEKFLDGQDAVLSVDSNAEKDESLLKNERTKSSKKLKFISENSVGLADDNAKPKNGNKEAKDVKKTSVNSKDDDMHSGSNLPRPPIQSNGCEGGVIAEKEKLQSKPTSKKPVSQKHVTGKSNFAEAKVLVDTLNTIANGKSHLKADKSRKCAIKINQPDQENVAPVVPLGTPLLEVAGSDWTAEDVGAALQFLEFCNAFSEVLDVHKGEPECVLRELARGRVGRGGLYSSVVKFHVKLLSFIQKDMGEDSISYSVNSGDKWLQSLVKYIDENASVLKMSLDFLKKDSLSYDSMDCSNKLRLLNLLCDMTLGTEALRNWIDEENNKYIERKKEAKENIIAAKKKGNDLKKKLKDDVAKAMLSLKDKPLSVAEHEKLVSHIRTKTERAHAEMLEMMELLPTSMSSVVDALNPYNRRPDAIRTEPIFLEEACIYWKLAGCFSNLKLRQDFGSWNSERPKDKWFLYNEDEEKAVDRYISFSRSANGSKFAKYSYSCCGCAKFLIVFVEASIAADFGPSKQASLDVILPNSCNKN</sequence>
<evidence type="ECO:0000256" key="5">
    <source>
        <dbReference type="ARBA" id="ARBA00022553"/>
    </source>
</evidence>
<evidence type="ECO:0000256" key="1">
    <source>
        <dbReference type="ARBA" id="ARBA00004123"/>
    </source>
</evidence>
<dbReference type="Pfam" id="PF10497">
    <property type="entry name" value="zf-4CXXC_R1"/>
    <property type="match status" value="1"/>
</dbReference>
<dbReference type="AlphaFoldDB" id="A0A8J5H886"/>
<keyword evidence="10" id="KW-0175">Coiled coil</keyword>
<dbReference type="Proteomes" id="UP000734854">
    <property type="component" value="Unassembled WGS sequence"/>
</dbReference>
<evidence type="ECO:0000256" key="7">
    <source>
        <dbReference type="ARBA" id="ARBA00023015"/>
    </source>
</evidence>
<feature type="compositionally biased region" description="Basic and acidic residues" evidence="11">
    <location>
        <begin position="202"/>
        <end position="216"/>
    </location>
</feature>
<feature type="region of interest" description="Disordered" evidence="11">
    <location>
        <begin position="1"/>
        <end position="42"/>
    </location>
</feature>
<protein>
    <recommendedName>
        <fullName evidence="12">DDT domain-containing protein</fullName>
    </recommendedName>
</protein>
<feature type="region of interest" description="Disordered" evidence="11">
    <location>
        <begin position="167"/>
        <end position="217"/>
    </location>
</feature>
<evidence type="ECO:0000313" key="13">
    <source>
        <dbReference type="EMBL" id="KAG6517177.1"/>
    </source>
</evidence>
<dbReference type="SMART" id="SM00571">
    <property type="entry name" value="DDT"/>
    <property type="match status" value="2"/>
</dbReference>
<keyword evidence="14" id="KW-1185">Reference proteome</keyword>
<keyword evidence="4" id="KW-1017">Isopeptide bond</keyword>
<name>A0A8J5H886_ZINOF</name>
<gene>
    <name evidence="13" type="ORF">ZIOFF_020557</name>
</gene>
<evidence type="ECO:0000259" key="12">
    <source>
        <dbReference type="PROSITE" id="PS50827"/>
    </source>
</evidence>
<feature type="compositionally biased region" description="Basic and acidic residues" evidence="11">
    <location>
        <begin position="234"/>
        <end position="261"/>
    </location>
</feature>
<evidence type="ECO:0000256" key="4">
    <source>
        <dbReference type="ARBA" id="ARBA00022499"/>
    </source>
</evidence>
<dbReference type="InterPro" id="IPR018501">
    <property type="entry name" value="DDT_dom"/>
</dbReference>
<evidence type="ECO:0000313" key="14">
    <source>
        <dbReference type="Proteomes" id="UP000734854"/>
    </source>
</evidence>
<dbReference type="PROSITE" id="PS50827">
    <property type="entry name" value="DDT"/>
    <property type="match status" value="2"/>
</dbReference>
<dbReference type="PANTHER" id="PTHR31169:SF8">
    <property type="entry name" value="ZINC-FINGER DOMAIN OF MONOAMINE-OXIDASE A REPRESSOR R1 PROTEIN"/>
    <property type="match status" value="1"/>
</dbReference>
<dbReference type="PANTHER" id="PTHR31169">
    <property type="entry name" value="OS05G0300700 PROTEIN"/>
    <property type="match status" value="1"/>
</dbReference>
<keyword evidence="3" id="KW-0963">Cytoplasm</keyword>
<proteinExistence type="predicted"/>
<evidence type="ECO:0000256" key="9">
    <source>
        <dbReference type="ARBA" id="ARBA00023242"/>
    </source>
</evidence>
<evidence type="ECO:0000256" key="10">
    <source>
        <dbReference type="SAM" id="Coils"/>
    </source>
</evidence>
<feature type="region of interest" description="Disordered" evidence="11">
    <location>
        <begin position="707"/>
        <end position="753"/>
    </location>
</feature>
<accession>A0A8J5H886</accession>
<keyword evidence="7" id="KW-0805">Transcription regulation</keyword>
<feature type="region of interest" description="Disordered" evidence="11">
    <location>
        <begin position="640"/>
        <end position="662"/>
    </location>
</feature>
<dbReference type="InterPro" id="IPR018866">
    <property type="entry name" value="Znf-4CXXC_R1"/>
</dbReference>
<feature type="domain" description="DDT" evidence="12">
    <location>
        <begin position="368"/>
        <end position="433"/>
    </location>
</feature>
<evidence type="ECO:0000256" key="3">
    <source>
        <dbReference type="ARBA" id="ARBA00022490"/>
    </source>
</evidence>
<dbReference type="GO" id="GO:0005634">
    <property type="term" value="C:nucleus"/>
    <property type="evidence" value="ECO:0007669"/>
    <property type="project" value="UniProtKB-SubCell"/>
</dbReference>
<feature type="domain" description="DDT" evidence="12">
    <location>
        <begin position="844"/>
        <end position="909"/>
    </location>
</feature>
<keyword evidence="9" id="KW-0539">Nucleus</keyword>